<gene>
    <name evidence="1" type="ORF">FWILDA_LOCUS14180</name>
</gene>
<sequence>RSAVLINVATSPRLRRQKITELQISFQVSISDKNNHKEKLKKALDNGSITYDAEHIQNIFSTKKESQPNVIESWQKLYPELCGDIEGWKYAFVDNDNRPTYDKRQIFPIQRGKVMVCIYLGIFTTSKPDVLKFVHFRAKITAKVRHYELLGNFSNMERFLLFLFSDGATEIANVFSIIYNAHEESKYTKMIDQSAEILAALYLSEKYKQIRIRWK</sequence>
<protein>
    <submittedName>
        <fullName evidence="1">7483_t:CDS:1</fullName>
    </submittedName>
</protein>
<evidence type="ECO:0000313" key="2">
    <source>
        <dbReference type="Proteomes" id="UP001153678"/>
    </source>
</evidence>
<name>A0A9W4WYY4_9GLOM</name>
<feature type="non-terminal residue" evidence="1">
    <location>
        <position position="215"/>
    </location>
</feature>
<dbReference type="EMBL" id="CAMKVN010005946">
    <property type="protein sequence ID" value="CAI2189640.1"/>
    <property type="molecule type" value="Genomic_DNA"/>
</dbReference>
<evidence type="ECO:0000313" key="1">
    <source>
        <dbReference type="EMBL" id="CAI2189640.1"/>
    </source>
</evidence>
<dbReference type="OrthoDB" id="2303969at2759"/>
<keyword evidence="2" id="KW-1185">Reference proteome</keyword>
<comment type="caution">
    <text evidence="1">The sequence shown here is derived from an EMBL/GenBank/DDBJ whole genome shotgun (WGS) entry which is preliminary data.</text>
</comment>
<reference evidence="1" key="1">
    <citation type="submission" date="2022-08" db="EMBL/GenBank/DDBJ databases">
        <authorList>
            <person name="Kallberg Y."/>
            <person name="Tangrot J."/>
            <person name="Rosling A."/>
        </authorList>
    </citation>
    <scope>NUCLEOTIDE SEQUENCE</scope>
    <source>
        <strain evidence="1">Wild A</strain>
    </source>
</reference>
<dbReference type="AlphaFoldDB" id="A0A9W4WYY4"/>
<proteinExistence type="predicted"/>
<accession>A0A9W4WYY4</accession>
<dbReference type="Proteomes" id="UP001153678">
    <property type="component" value="Unassembled WGS sequence"/>
</dbReference>
<organism evidence="1 2">
    <name type="scientific">Funneliformis geosporum</name>
    <dbReference type="NCBI Taxonomy" id="1117311"/>
    <lineage>
        <taxon>Eukaryota</taxon>
        <taxon>Fungi</taxon>
        <taxon>Fungi incertae sedis</taxon>
        <taxon>Mucoromycota</taxon>
        <taxon>Glomeromycotina</taxon>
        <taxon>Glomeromycetes</taxon>
        <taxon>Glomerales</taxon>
        <taxon>Glomeraceae</taxon>
        <taxon>Funneliformis</taxon>
    </lineage>
</organism>